<dbReference type="PANTHER" id="PTHR38010">
    <property type="entry name" value="SLR0848 PROTEIN"/>
    <property type="match status" value="1"/>
</dbReference>
<dbReference type="EMBL" id="HG996473">
    <property type="protein sequence ID" value="CAG1857450.1"/>
    <property type="molecule type" value="Genomic_DNA"/>
</dbReference>
<dbReference type="PROSITE" id="PS51140">
    <property type="entry name" value="CUE"/>
    <property type="match status" value="1"/>
</dbReference>
<evidence type="ECO:0000259" key="1">
    <source>
        <dbReference type="PROSITE" id="PS51140"/>
    </source>
</evidence>
<dbReference type="CDD" id="cd14279">
    <property type="entry name" value="CUE"/>
    <property type="match status" value="1"/>
</dbReference>
<dbReference type="PANTHER" id="PTHR38010:SF1">
    <property type="entry name" value="SLR0848 PROTEIN"/>
    <property type="match status" value="1"/>
</dbReference>
<accession>A0A8D7AYF6</accession>
<sequence>SFPFLDLFRGRISYRIMTLKSVLRALQEVFPQIDLRILRAVAVEYSEDVDAAVEFILSDVLPIITEPAEASNPYISLDAEQSLNAVGAYSREDANRANLLPCHNVIVEQKESLLPSEPEAESDMNLFADHAHSEPQSSVVMLAGNCSNVLGKNETLETKLEEEVSVPQTVAAKCDVMDADVQELGKTKLDGTLAATSDSCSTLSFQTVQKNVDLMECGTQIEKALSSCISEHEEQLLGAFKDVAKLQDKMGL</sequence>
<dbReference type="SUPFAM" id="SSF46934">
    <property type="entry name" value="UBA-like"/>
    <property type="match status" value="1"/>
</dbReference>
<name>A0A8D7AYF6_MUSAM</name>
<feature type="domain" description="CUE" evidence="1">
    <location>
        <begin position="18"/>
        <end position="61"/>
    </location>
</feature>
<evidence type="ECO:0000313" key="2">
    <source>
        <dbReference type="EMBL" id="CAG1857450.1"/>
    </source>
</evidence>
<dbReference type="InterPro" id="IPR009060">
    <property type="entry name" value="UBA-like_sf"/>
</dbReference>
<dbReference type="GO" id="GO:0043130">
    <property type="term" value="F:ubiquitin binding"/>
    <property type="evidence" value="ECO:0007669"/>
    <property type="project" value="InterPro"/>
</dbReference>
<gene>
    <name evidence="2" type="ORF">GSMUA_31880.1</name>
</gene>
<proteinExistence type="predicted"/>
<dbReference type="AlphaFoldDB" id="A0A8D7AYF6"/>
<reference evidence="2" key="1">
    <citation type="submission" date="2021-03" db="EMBL/GenBank/DDBJ databases">
        <authorList>
            <consortium name="Genoscope - CEA"/>
            <person name="William W."/>
        </authorList>
    </citation>
    <scope>NUCLEOTIDE SEQUENCE</scope>
    <source>
        <strain evidence="2">Doubled-haploid Pahang</strain>
    </source>
</reference>
<feature type="non-terminal residue" evidence="2">
    <location>
        <position position="252"/>
    </location>
</feature>
<dbReference type="InterPro" id="IPR003892">
    <property type="entry name" value="CUE"/>
</dbReference>
<organism evidence="2">
    <name type="scientific">Musa acuminata subsp. malaccensis</name>
    <name type="common">Wild banana</name>
    <name type="synonym">Musa malaccensis</name>
    <dbReference type="NCBI Taxonomy" id="214687"/>
    <lineage>
        <taxon>Eukaryota</taxon>
        <taxon>Viridiplantae</taxon>
        <taxon>Streptophyta</taxon>
        <taxon>Embryophyta</taxon>
        <taxon>Tracheophyta</taxon>
        <taxon>Spermatophyta</taxon>
        <taxon>Magnoliopsida</taxon>
        <taxon>Liliopsida</taxon>
        <taxon>Zingiberales</taxon>
        <taxon>Musaceae</taxon>
        <taxon>Musa</taxon>
    </lineage>
</organism>
<protein>
    <submittedName>
        <fullName evidence="2">(wild Malaysian banana) hypothetical protein</fullName>
    </submittedName>
</protein>